<feature type="signal peptide" evidence="1">
    <location>
        <begin position="1"/>
        <end position="19"/>
    </location>
</feature>
<evidence type="ECO:0000313" key="3">
    <source>
        <dbReference type="Proteomes" id="UP000007115"/>
    </source>
</evidence>
<evidence type="ECO:0008006" key="4">
    <source>
        <dbReference type="Google" id="ProtNLM"/>
    </source>
</evidence>
<gene>
    <name evidence="2" type="ORF">TRIVIDRAFT_216987</name>
</gene>
<dbReference type="Proteomes" id="UP000007115">
    <property type="component" value="Unassembled WGS sequence"/>
</dbReference>
<reference evidence="2 3" key="1">
    <citation type="journal article" date="2011" name="Genome Biol.">
        <title>Comparative genome sequence analysis underscores mycoparasitism as the ancestral life style of Trichoderma.</title>
        <authorList>
            <person name="Kubicek C.P."/>
            <person name="Herrera-Estrella A."/>
            <person name="Seidl-Seiboth V."/>
            <person name="Martinez D.A."/>
            <person name="Druzhinina I.S."/>
            <person name="Thon M."/>
            <person name="Zeilinger S."/>
            <person name="Casas-Flores S."/>
            <person name="Horwitz B.A."/>
            <person name="Mukherjee P.K."/>
            <person name="Mukherjee M."/>
            <person name="Kredics L."/>
            <person name="Alcaraz L.D."/>
            <person name="Aerts A."/>
            <person name="Antal Z."/>
            <person name="Atanasova L."/>
            <person name="Cervantes-Badillo M.G."/>
            <person name="Challacombe J."/>
            <person name="Chertkov O."/>
            <person name="McCluskey K."/>
            <person name="Coulpier F."/>
            <person name="Deshpande N."/>
            <person name="von Doehren H."/>
            <person name="Ebbole D.J."/>
            <person name="Esquivel-Naranjo E.U."/>
            <person name="Fekete E."/>
            <person name="Flipphi M."/>
            <person name="Glaser F."/>
            <person name="Gomez-Rodriguez E.Y."/>
            <person name="Gruber S."/>
            <person name="Han C."/>
            <person name="Henrissat B."/>
            <person name="Hermosa R."/>
            <person name="Hernandez-Onate M."/>
            <person name="Karaffa L."/>
            <person name="Kosti I."/>
            <person name="Le Crom S."/>
            <person name="Lindquist E."/>
            <person name="Lucas S."/>
            <person name="Luebeck M."/>
            <person name="Luebeck P.S."/>
            <person name="Margeot A."/>
            <person name="Metz B."/>
            <person name="Misra M."/>
            <person name="Nevalainen H."/>
            <person name="Omann M."/>
            <person name="Packer N."/>
            <person name="Perrone G."/>
            <person name="Uresti-Rivera E.E."/>
            <person name="Salamov A."/>
            <person name="Schmoll M."/>
            <person name="Seiboth B."/>
            <person name="Shapiro H."/>
            <person name="Sukno S."/>
            <person name="Tamayo-Ramos J.A."/>
            <person name="Tisch D."/>
            <person name="Wiest A."/>
            <person name="Wilkinson H.H."/>
            <person name="Zhang M."/>
            <person name="Coutinho P.M."/>
            <person name="Kenerley C.M."/>
            <person name="Monte E."/>
            <person name="Baker S.E."/>
            <person name="Grigoriev I.V."/>
        </authorList>
    </citation>
    <scope>NUCLEOTIDE SEQUENCE [LARGE SCALE GENOMIC DNA]</scope>
    <source>
        <strain evidence="3">Gv29-8 / FGSC 10586</strain>
    </source>
</reference>
<dbReference type="GeneID" id="25791215"/>
<feature type="chain" id="PRO_5003524697" description="Hydrophobin" evidence="1">
    <location>
        <begin position="20"/>
        <end position="119"/>
    </location>
</feature>
<sequence>MQQLSQLVAFAMLATSALAGPLQPRESDNHCFTNEDTAWWRPPGDVQTRPTDTVRDICSWGGSGGCQYGYGHLCVLGDLNYCGGLISALESYQNFTDDRWEFPSVIQCGHIALSVASFP</sequence>
<name>G9N973_HYPVG</name>
<dbReference type="InParanoid" id="G9N973"/>
<comment type="caution">
    <text evidence="2">The sequence shown here is derived from an EMBL/GenBank/DDBJ whole genome shotgun (WGS) entry which is preliminary data.</text>
</comment>
<dbReference type="AlphaFoldDB" id="G9N973"/>
<dbReference type="RefSeq" id="XP_013950702.1">
    <property type="nucleotide sequence ID" value="XM_014095227.1"/>
</dbReference>
<accession>G9N973</accession>
<dbReference type="EMBL" id="ABDF02000090">
    <property type="protein sequence ID" value="EHK16494.1"/>
    <property type="molecule type" value="Genomic_DNA"/>
</dbReference>
<organism evidence="2 3">
    <name type="scientific">Hypocrea virens (strain Gv29-8 / FGSC 10586)</name>
    <name type="common">Gliocladium virens</name>
    <name type="synonym">Trichoderma virens</name>
    <dbReference type="NCBI Taxonomy" id="413071"/>
    <lineage>
        <taxon>Eukaryota</taxon>
        <taxon>Fungi</taxon>
        <taxon>Dikarya</taxon>
        <taxon>Ascomycota</taxon>
        <taxon>Pezizomycotina</taxon>
        <taxon>Sordariomycetes</taxon>
        <taxon>Hypocreomycetidae</taxon>
        <taxon>Hypocreales</taxon>
        <taxon>Hypocreaceae</taxon>
        <taxon>Trichoderma</taxon>
    </lineage>
</organism>
<keyword evidence="3" id="KW-1185">Reference proteome</keyword>
<proteinExistence type="predicted"/>
<protein>
    <recommendedName>
        <fullName evidence="4">Hydrophobin</fullName>
    </recommendedName>
</protein>
<dbReference type="OrthoDB" id="4899128at2759"/>
<evidence type="ECO:0000313" key="2">
    <source>
        <dbReference type="EMBL" id="EHK16494.1"/>
    </source>
</evidence>
<dbReference type="HOGENOM" id="CLU_2061820_0_0_1"/>
<keyword evidence="1" id="KW-0732">Signal</keyword>
<dbReference type="VEuPathDB" id="FungiDB:TRIVIDRAFT_216987"/>
<evidence type="ECO:0000256" key="1">
    <source>
        <dbReference type="SAM" id="SignalP"/>
    </source>
</evidence>